<comment type="caution">
    <text evidence="1">The sequence shown here is derived from an EMBL/GenBank/DDBJ whole genome shotgun (WGS) entry which is preliminary data.</text>
</comment>
<reference evidence="1 2" key="1">
    <citation type="submission" date="2020-08" db="EMBL/GenBank/DDBJ databases">
        <title>Sequencing the genomes of 1000 actinobacteria strains.</title>
        <authorList>
            <person name="Klenk H.-P."/>
        </authorList>
    </citation>
    <scope>NUCLEOTIDE SEQUENCE [LARGE SCALE GENOMIC DNA]</scope>
    <source>
        <strain evidence="1 2">DSM 19079</strain>
    </source>
</reference>
<dbReference type="OrthoDB" id="3216131at2"/>
<evidence type="ECO:0000313" key="1">
    <source>
        <dbReference type="EMBL" id="MBB4882486.1"/>
    </source>
</evidence>
<dbReference type="InterPro" id="IPR003425">
    <property type="entry name" value="CCB3/YggT"/>
</dbReference>
<dbReference type="AlphaFoldDB" id="A0A4Y8WVN5"/>
<dbReference type="RefSeq" id="WP_135030799.1">
    <property type="nucleotide sequence ID" value="NZ_BMLA01000001.1"/>
</dbReference>
<proteinExistence type="predicted"/>
<name>A0A4Y8WVN5_9MICC</name>
<gene>
    <name evidence="1" type="ORF">BJ976_000837</name>
</gene>
<organism evidence="1 2">
    <name type="scientific">Micrococcus flavus</name>
    <dbReference type="NCBI Taxonomy" id="384602"/>
    <lineage>
        <taxon>Bacteria</taxon>
        <taxon>Bacillati</taxon>
        <taxon>Actinomycetota</taxon>
        <taxon>Actinomycetes</taxon>
        <taxon>Micrococcales</taxon>
        <taxon>Micrococcaceae</taxon>
        <taxon>Micrococcus</taxon>
    </lineage>
</organism>
<dbReference type="EMBL" id="JACHMC010000001">
    <property type="protein sequence ID" value="MBB4882486.1"/>
    <property type="molecule type" value="Genomic_DNA"/>
</dbReference>
<protein>
    <submittedName>
        <fullName evidence="1">YggT family protein</fullName>
    </submittedName>
</protein>
<keyword evidence="2" id="KW-1185">Reference proteome</keyword>
<dbReference type="Pfam" id="PF02325">
    <property type="entry name" value="CCB3_YggT"/>
    <property type="match status" value="1"/>
</dbReference>
<accession>A0A4Y8WVN5</accession>
<evidence type="ECO:0000313" key="2">
    <source>
        <dbReference type="Proteomes" id="UP000560081"/>
    </source>
</evidence>
<sequence length="95" mass="10212">MQLLLALAYLVLTVALAALTVRIVLDVTRSFARQWRPTGPVLVAASAVYAVTDPPLEALRRRIPPVNLGGVGLDVAFLVLFLVVVLLRVLVLVLA</sequence>
<dbReference type="GO" id="GO:0016020">
    <property type="term" value="C:membrane"/>
    <property type="evidence" value="ECO:0007669"/>
    <property type="project" value="InterPro"/>
</dbReference>
<dbReference type="Proteomes" id="UP000560081">
    <property type="component" value="Unassembled WGS sequence"/>
</dbReference>